<keyword evidence="5 7" id="KW-1133">Transmembrane helix</keyword>
<dbReference type="Proteomes" id="UP000030351">
    <property type="component" value="Unassembled WGS sequence"/>
</dbReference>
<dbReference type="PANTHER" id="PTHR40074">
    <property type="entry name" value="O-ACETYLTRANSFERASE WECH"/>
    <property type="match status" value="1"/>
</dbReference>
<evidence type="ECO:0000256" key="2">
    <source>
        <dbReference type="ARBA" id="ARBA00007400"/>
    </source>
</evidence>
<feature type="transmembrane region" description="Helical" evidence="7">
    <location>
        <begin position="243"/>
        <end position="264"/>
    </location>
</feature>
<dbReference type="GO" id="GO:0016413">
    <property type="term" value="F:O-acetyltransferase activity"/>
    <property type="evidence" value="ECO:0007669"/>
    <property type="project" value="TreeGrafter"/>
</dbReference>
<proteinExistence type="inferred from homology"/>
<dbReference type="eggNOG" id="COG4763">
    <property type="taxonomic scope" value="Bacteria"/>
</dbReference>
<keyword evidence="6 7" id="KW-0472">Membrane</keyword>
<feature type="transmembrane region" description="Helical" evidence="7">
    <location>
        <begin position="60"/>
        <end position="78"/>
    </location>
</feature>
<evidence type="ECO:0000256" key="6">
    <source>
        <dbReference type="ARBA" id="ARBA00023136"/>
    </source>
</evidence>
<evidence type="ECO:0000259" key="8">
    <source>
        <dbReference type="Pfam" id="PF01757"/>
    </source>
</evidence>
<dbReference type="GO" id="GO:0009246">
    <property type="term" value="P:enterobacterial common antigen biosynthetic process"/>
    <property type="evidence" value="ECO:0007669"/>
    <property type="project" value="TreeGrafter"/>
</dbReference>
<feature type="transmembrane region" description="Helical" evidence="7">
    <location>
        <begin position="9"/>
        <end position="29"/>
    </location>
</feature>
<keyword evidence="10" id="KW-1185">Reference proteome</keyword>
<comment type="caution">
    <text evidence="9">The sequence shown here is derived from an EMBL/GenBank/DDBJ whole genome shotgun (WGS) entry which is preliminary data.</text>
</comment>
<keyword evidence="9" id="KW-0808">Transferase</keyword>
<evidence type="ECO:0000256" key="7">
    <source>
        <dbReference type="SAM" id="Phobius"/>
    </source>
</evidence>
<dbReference type="PANTHER" id="PTHR40074:SF4">
    <property type="entry name" value="INNER MEMBRANE PROTEIN YCFT"/>
    <property type="match status" value="1"/>
</dbReference>
<feature type="transmembrane region" description="Helical" evidence="7">
    <location>
        <begin position="221"/>
        <end position="237"/>
    </location>
</feature>
<dbReference type="AlphaFoldDB" id="A0A0A3ZEG2"/>
<evidence type="ECO:0000256" key="1">
    <source>
        <dbReference type="ARBA" id="ARBA00004651"/>
    </source>
</evidence>
<dbReference type="EMBL" id="JRUQ01000004">
    <property type="protein sequence ID" value="KGT95991.1"/>
    <property type="molecule type" value="Genomic_DNA"/>
</dbReference>
<dbReference type="STRING" id="371042.NG99_00300"/>
<feature type="transmembrane region" description="Helical" evidence="7">
    <location>
        <begin position="138"/>
        <end position="159"/>
    </location>
</feature>
<feature type="transmembrane region" description="Helical" evidence="7">
    <location>
        <begin position="90"/>
        <end position="108"/>
    </location>
</feature>
<evidence type="ECO:0000256" key="4">
    <source>
        <dbReference type="ARBA" id="ARBA00022692"/>
    </source>
</evidence>
<dbReference type="Pfam" id="PF01757">
    <property type="entry name" value="Acyl_transf_3"/>
    <property type="match status" value="1"/>
</dbReference>
<evidence type="ECO:0000313" key="10">
    <source>
        <dbReference type="Proteomes" id="UP000030351"/>
    </source>
</evidence>
<gene>
    <name evidence="9" type="ORF">NG99_00300</name>
</gene>
<evidence type="ECO:0000313" key="9">
    <source>
        <dbReference type="EMBL" id="KGT95991.1"/>
    </source>
</evidence>
<feature type="transmembrane region" description="Helical" evidence="7">
    <location>
        <begin position="168"/>
        <end position="186"/>
    </location>
</feature>
<feature type="domain" description="Acyltransferase 3" evidence="8">
    <location>
        <begin position="9"/>
        <end position="331"/>
    </location>
</feature>
<organism evidence="9 10">
    <name type="scientific">Erwinia typographi</name>
    <dbReference type="NCBI Taxonomy" id="371042"/>
    <lineage>
        <taxon>Bacteria</taxon>
        <taxon>Pseudomonadati</taxon>
        <taxon>Pseudomonadota</taxon>
        <taxon>Gammaproteobacteria</taxon>
        <taxon>Enterobacterales</taxon>
        <taxon>Erwiniaceae</taxon>
        <taxon>Erwinia</taxon>
    </lineage>
</organism>
<keyword evidence="4 7" id="KW-0812">Transmembrane</keyword>
<reference evidence="9 10" key="1">
    <citation type="submission" date="2014-10" db="EMBL/GenBank/DDBJ databases">
        <title>Genome sequence of Erwinia typographi M043b.</title>
        <authorList>
            <person name="Chan K.-G."/>
            <person name="Tan W.-S."/>
        </authorList>
    </citation>
    <scope>NUCLEOTIDE SEQUENCE [LARGE SCALE GENOMIC DNA]</scope>
    <source>
        <strain evidence="9 10">M043b</strain>
    </source>
</reference>
<accession>A0A0A3ZEG2</accession>
<feature type="transmembrane region" description="Helical" evidence="7">
    <location>
        <begin position="311"/>
        <end position="336"/>
    </location>
</feature>
<evidence type="ECO:0000256" key="5">
    <source>
        <dbReference type="ARBA" id="ARBA00022989"/>
    </source>
</evidence>
<dbReference type="OrthoDB" id="9767863at2"/>
<protein>
    <submittedName>
        <fullName evidence="9">Acyltransferase</fullName>
    </submittedName>
</protein>
<dbReference type="InterPro" id="IPR002656">
    <property type="entry name" value="Acyl_transf_3_dom"/>
</dbReference>
<keyword evidence="9" id="KW-0012">Acyltransferase</keyword>
<keyword evidence="3" id="KW-1003">Cell membrane</keyword>
<sequence>MTTTDRKEIAWVNSLKGACILLVVLYHVVLPGYAEMTTHLTAGAVPARLWVAFNDYLSPLRMPAFFFVSGLLAANAIVNRPWKQVFTSRVTNLFYLYFLWGLIQWLMINGVSGEIMGDHLSDNVNAAWAATPWEFIKLMFLAMSSSWYLYALGLFFVFAKLFRQQQKLMMLVAVALNYAAISKIIPGWGPESLSQYFIFFLFGAFYSSTMMRWSEWHRSNVLPWAALGVLAGLHMIIGLPHSLFLCIIAILFCIAACRSLNNAFSMRWLNWIGKNTLQIYVLHRIFIEFFGMSAILFAVSHHLFASKAFSLLWAVGFPIAMVAVCAGCSVAVWTLLNRGVGKNLFIYPKLLRMKLNLQG</sequence>
<dbReference type="RefSeq" id="WP_034887217.1">
    <property type="nucleotide sequence ID" value="NZ_JRUQ01000004.1"/>
</dbReference>
<feature type="transmembrane region" description="Helical" evidence="7">
    <location>
        <begin position="285"/>
        <end position="305"/>
    </location>
</feature>
<comment type="subcellular location">
    <subcellularLocation>
        <location evidence="1">Cell membrane</location>
        <topology evidence="1">Multi-pass membrane protein</topology>
    </subcellularLocation>
</comment>
<name>A0A0A3ZEG2_9GAMM</name>
<evidence type="ECO:0000256" key="3">
    <source>
        <dbReference type="ARBA" id="ARBA00022475"/>
    </source>
</evidence>
<feature type="transmembrane region" description="Helical" evidence="7">
    <location>
        <begin position="192"/>
        <end position="209"/>
    </location>
</feature>
<dbReference type="GO" id="GO:0005886">
    <property type="term" value="C:plasma membrane"/>
    <property type="evidence" value="ECO:0007669"/>
    <property type="project" value="UniProtKB-SubCell"/>
</dbReference>
<comment type="similarity">
    <text evidence="2">Belongs to the acyltransferase 3 family.</text>
</comment>